<proteinExistence type="inferred from homology"/>
<gene>
    <name evidence="8" type="ORF">SSQG_00028</name>
</gene>
<dbReference type="InterPro" id="IPR017972">
    <property type="entry name" value="Cyt_P450_CS"/>
</dbReference>
<dbReference type="PROSITE" id="PS00086">
    <property type="entry name" value="CYTOCHROME_P450"/>
    <property type="match status" value="1"/>
</dbReference>
<dbReference type="GO" id="GO:0016705">
    <property type="term" value="F:oxidoreductase activity, acting on paired donors, with incorporation or reduction of molecular oxygen"/>
    <property type="evidence" value="ECO:0007669"/>
    <property type="project" value="InterPro"/>
</dbReference>
<organism evidence="8 9">
    <name type="scientific">Streptomyces viridochromogenes (strain DSM 40736 / JCM 4977 / BCRC 1201 / Tue 494)</name>
    <dbReference type="NCBI Taxonomy" id="591159"/>
    <lineage>
        <taxon>Bacteria</taxon>
        <taxon>Bacillati</taxon>
        <taxon>Actinomycetota</taxon>
        <taxon>Actinomycetes</taxon>
        <taxon>Kitasatosporales</taxon>
        <taxon>Streptomycetaceae</taxon>
        <taxon>Streptomyces</taxon>
    </lineage>
</organism>
<sequence length="412" mass="45243">MSLARPVATLDPNALDVPAEGEALRRLGHGLVPVALPGAPGQPTVRAWAVTDHDVAKAILDSKDFAKSPEAWEAYPEQLPEPFPLLQVITAPLLSNDGSDHRRLRSLISKAFTARRVDALRGRVEEIAQELLVDIPTSERVDLRRHYARPLPIRVISELFGLKDLGDRERLADACDALLDSHVTKEQAGTAHTVIHEVISGLIERKRHQQGDDLTSALIRARDDEDRLSHQELHEMLFLLLIAGMETTQNLIVNGALALLDHPAELSLLLAGVASYATAVSETLRYDSPLNTLMFYFAVRDVTIGEVTVCKGEAVLFCLTAIGRDPHTAPDPDVFRLDRPPAQMRHLSFSYGPHYCLGAQLAQMEAEIALRVLFTQRTVTTQESRASLPRMASLSSQSAACLPVQLADWLAA</sequence>
<dbReference type="PRINTS" id="PR00359">
    <property type="entry name" value="BP450"/>
</dbReference>
<comment type="similarity">
    <text evidence="1 7">Belongs to the cytochrome P450 family.</text>
</comment>
<name>D9X1T8_STRVT</name>
<keyword evidence="2 7" id="KW-0349">Heme</keyword>
<dbReference type="GO" id="GO:0005506">
    <property type="term" value="F:iron ion binding"/>
    <property type="evidence" value="ECO:0007669"/>
    <property type="project" value="InterPro"/>
</dbReference>
<evidence type="ECO:0000313" key="8">
    <source>
        <dbReference type="EMBL" id="EFL29510.1"/>
    </source>
</evidence>
<evidence type="ECO:0000256" key="4">
    <source>
        <dbReference type="ARBA" id="ARBA00023002"/>
    </source>
</evidence>
<dbReference type="PANTHER" id="PTHR46696:SF1">
    <property type="entry name" value="CYTOCHROME P450 YJIB-RELATED"/>
    <property type="match status" value="1"/>
</dbReference>
<dbReference type="HOGENOM" id="CLU_033716_1_0_11"/>
<evidence type="ECO:0000256" key="6">
    <source>
        <dbReference type="ARBA" id="ARBA00023033"/>
    </source>
</evidence>
<keyword evidence="4 7" id="KW-0560">Oxidoreductase</keyword>
<accession>D9X1T8</accession>
<dbReference type="STRING" id="591159.SSQG_00028"/>
<dbReference type="FunFam" id="1.10.630.10:FF:000018">
    <property type="entry name" value="Cytochrome P450 monooxygenase"/>
    <property type="match status" value="1"/>
</dbReference>
<evidence type="ECO:0000256" key="5">
    <source>
        <dbReference type="ARBA" id="ARBA00023004"/>
    </source>
</evidence>
<evidence type="ECO:0000256" key="1">
    <source>
        <dbReference type="ARBA" id="ARBA00010617"/>
    </source>
</evidence>
<dbReference type="PRINTS" id="PR00385">
    <property type="entry name" value="P450"/>
</dbReference>
<dbReference type="SUPFAM" id="SSF48264">
    <property type="entry name" value="Cytochrome P450"/>
    <property type="match status" value="1"/>
</dbReference>
<evidence type="ECO:0000256" key="2">
    <source>
        <dbReference type="ARBA" id="ARBA00022617"/>
    </source>
</evidence>
<dbReference type="GO" id="GO:0004497">
    <property type="term" value="F:monooxygenase activity"/>
    <property type="evidence" value="ECO:0007669"/>
    <property type="project" value="UniProtKB-KW"/>
</dbReference>
<dbReference type="Gene3D" id="1.10.630.10">
    <property type="entry name" value="Cytochrome P450"/>
    <property type="match status" value="1"/>
</dbReference>
<keyword evidence="5 7" id="KW-0408">Iron</keyword>
<keyword evidence="6 7" id="KW-0503">Monooxygenase</keyword>
<keyword evidence="9" id="KW-1185">Reference proteome</keyword>
<dbReference type="InterPro" id="IPR036396">
    <property type="entry name" value="Cyt_P450_sf"/>
</dbReference>
<evidence type="ECO:0000256" key="3">
    <source>
        <dbReference type="ARBA" id="ARBA00022723"/>
    </source>
</evidence>
<keyword evidence="3 7" id="KW-0479">Metal-binding</keyword>
<dbReference type="Pfam" id="PF00067">
    <property type="entry name" value="p450"/>
    <property type="match status" value="1"/>
</dbReference>
<dbReference type="GO" id="GO:0020037">
    <property type="term" value="F:heme binding"/>
    <property type="evidence" value="ECO:0007669"/>
    <property type="project" value="InterPro"/>
</dbReference>
<dbReference type="CDD" id="cd11029">
    <property type="entry name" value="CYP107-like"/>
    <property type="match status" value="1"/>
</dbReference>
<dbReference type="EMBL" id="GG657757">
    <property type="protein sequence ID" value="EFL29510.1"/>
    <property type="molecule type" value="Genomic_DNA"/>
</dbReference>
<dbReference type="eggNOG" id="COG2124">
    <property type="taxonomic scope" value="Bacteria"/>
</dbReference>
<dbReference type="InterPro" id="IPR001128">
    <property type="entry name" value="Cyt_P450"/>
</dbReference>
<protein>
    <submittedName>
        <fullName evidence="8">Cytochrome P450 hydroxylase</fullName>
    </submittedName>
</protein>
<dbReference type="Proteomes" id="UP000004184">
    <property type="component" value="Unassembled WGS sequence"/>
</dbReference>
<dbReference type="AlphaFoldDB" id="D9X1T8"/>
<dbReference type="PANTHER" id="PTHR46696">
    <property type="entry name" value="P450, PUTATIVE (EUROFUNG)-RELATED"/>
    <property type="match status" value="1"/>
</dbReference>
<reference evidence="9" key="1">
    <citation type="submission" date="2009-02" db="EMBL/GenBank/DDBJ databases">
        <title>Annotation of Streptomyces viridochromogenes strain DSM 40736.</title>
        <authorList>
            <consortium name="The Broad Institute Genome Sequencing Platform"/>
            <consortium name="Broad Institute Microbial Sequencing Center"/>
            <person name="Fischbach M."/>
            <person name="Godfrey P."/>
            <person name="Ward D."/>
            <person name="Young S."/>
            <person name="Zeng Q."/>
            <person name="Koehrsen M."/>
            <person name="Alvarado L."/>
            <person name="Berlin A.M."/>
            <person name="Bochicchio J."/>
            <person name="Borenstein D."/>
            <person name="Chapman S.B."/>
            <person name="Chen Z."/>
            <person name="Engels R."/>
            <person name="Freedman E."/>
            <person name="Gellesch M."/>
            <person name="Goldberg J."/>
            <person name="Griggs A."/>
            <person name="Gujja S."/>
            <person name="Heilman E.R."/>
            <person name="Heiman D.I."/>
            <person name="Hepburn T.A."/>
            <person name="Howarth C."/>
            <person name="Jen D."/>
            <person name="Larson L."/>
            <person name="Lewis B."/>
            <person name="Mehta T."/>
            <person name="Park D."/>
            <person name="Pearson M."/>
            <person name="Richards J."/>
            <person name="Roberts A."/>
            <person name="Saif S."/>
            <person name="Shea T.D."/>
            <person name="Shenoy N."/>
            <person name="Sisk P."/>
            <person name="Stolte C."/>
            <person name="Sykes S.N."/>
            <person name="Thomson T."/>
            <person name="Walk T."/>
            <person name="White J."/>
            <person name="Yandava C."/>
            <person name="Straight P."/>
            <person name="Clardy J."/>
            <person name="Hung D."/>
            <person name="Kolter R."/>
            <person name="Mekalanos J."/>
            <person name="Walker S."/>
            <person name="Walsh C.T."/>
            <person name="Wieland-Brown L.C."/>
            <person name="Haas B."/>
            <person name="Nusbaum C."/>
            <person name="Birren B."/>
        </authorList>
    </citation>
    <scope>NUCLEOTIDE SEQUENCE [LARGE SCALE GENOMIC DNA]</scope>
    <source>
        <strain evidence="9">DSM 40736 / JCM 4977 / BCRC 1201 / Tue 494</strain>
    </source>
</reference>
<dbReference type="InterPro" id="IPR002397">
    <property type="entry name" value="Cyt_P450_B"/>
</dbReference>
<evidence type="ECO:0000313" key="9">
    <source>
        <dbReference type="Proteomes" id="UP000004184"/>
    </source>
</evidence>
<evidence type="ECO:0000256" key="7">
    <source>
        <dbReference type="RuleBase" id="RU000461"/>
    </source>
</evidence>